<reference evidence="1" key="1">
    <citation type="submission" date="2019-04" db="EMBL/GenBank/DDBJ databases">
        <title>Microbes associate with the intestines of laboratory mice.</title>
        <authorList>
            <person name="Navarre W."/>
            <person name="Wong E."/>
            <person name="Huang K."/>
            <person name="Tropini C."/>
            <person name="Ng K."/>
            <person name="Yu B."/>
        </authorList>
    </citation>
    <scope>NUCLEOTIDE SEQUENCE</scope>
    <source>
        <strain evidence="1">NM01_1-7b</strain>
    </source>
</reference>
<keyword evidence="2" id="KW-1185">Reference proteome</keyword>
<accession>A0AC61RXS2</accession>
<comment type="caution">
    <text evidence="1">The sequence shown here is derived from an EMBL/GenBank/DDBJ whole genome shotgun (WGS) entry which is preliminary data.</text>
</comment>
<name>A0AC61RXS2_9FIRM</name>
<evidence type="ECO:0000313" key="2">
    <source>
        <dbReference type="Proteomes" id="UP000304953"/>
    </source>
</evidence>
<organism evidence="1 2">
    <name type="scientific">Petralouisia muris</name>
    <dbReference type="NCBI Taxonomy" id="3032872"/>
    <lineage>
        <taxon>Bacteria</taxon>
        <taxon>Bacillati</taxon>
        <taxon>Bacillota</taxon>
        <taxon>Clostridia</taxon>
        <taxon>Lachnospirales</taxon>
        <taxon>Lachnospiraceae</taxon>
        <taxon>Petralouisia</taxon>
    </lineage>
</organism>
<evidence type="ECO:0000313" key="1">
    <source>
        <dbReference type="EMBL" id="TGY96487.1"/>
    </source>
</evidence>
<dbReference type="EMBL" id="SRYA01000016">
    <property type="protein sequence ID" value="TGY96487.1"/>
    <property type="molecule type" value="Genomic_DNA"/>
</dbReference>
<proteinExistence type="predicted"/>
<protein>
    <submittedName>
        <fullName evidence="1">GntR family transcriptional regulator</fullName>
    </submittedName>
</protein>
<dbReference type="Proteomes" id="UP000304953">
    <property type="component" value="Unassembled WGS sequence"/>
</dbReference>
<sequence length="125" mass="14108">MKIVISNTSEAPLYQQIKDQIKDAILKGELVEGDALPSIRAFANDLKVSVLTIRRVYDELEQEGFVTSQVGIGTFVSTSNIELLRDSKRRLVEKKMLDMIQTAKSLGISKEELNAMMDILYEEEN</sequence>
<gene>
    <name evidence="1" type="ORF">E5329_09870</name>
</gene>